<dbReference type="PRINTS" id="PR00449">
    <property type="entry name" value="RASTRNSFRMNG"/>
</dbReference>
<feature type="compositionally biased region" description="Acidic residues" evidence="3">
    <location>
        <begin position="222"/>
        <end position="232"/>
    </location>
</feature>
<dbReference type="SMART" id="SM00173">
    <property type="entry name" value="RAS"/>
    <property type="match status" value="1"/>
</dbReference>
<dbReference type="OMA" id="TVWKYED"/>
<name>R7TNG4_CAPTE</name>
<evidence type="ECO:0000256" key="3">
    <source>
        <dbReference type="SAM" id="MobiDB-lite"/>
    </source>
</evidence>
<feature type="region of interest" description="Disordered" evidence="3">
    <location>
        <begin position="1"/>
        <end position="20"/>
    </location>
</feature>
<accession>R7TNG4</accession>
<organism evidence="4">
    <name type="scientific">Capitella teleta</name>
    <name type="common">Polychaete worm</name>
    <dbReference type="NCBI Taxonomy" id="283909"/>
    <lineage>
        <taxon>Eukaryota</taxon>
        <taxon>Metazoa</taxon>
        <taxon>Spiralia</taxon>
        <taxon>Lophotrochozoa</taxon>
        <taxon>Annelida</taxon>
        <taxon>Polychaeta</taxon>
        <taxon>Sedentaria</taxon>
        <taxon>Scolecida</taxon>
        <taxon>Capitellidae</taxon>
        <taxon>Capitella</taxon>
    </lineage>
</organism>
<dbReference type="InterPro" id="IPR001806">
    <property type="entry name" value="Small_GTPase"/>
</dbReference>
<dbReference type="EnsemblMetazoa" id="CapteT208667">
    <property type="protein sequence ID" value="CapteP208667"/>
    <property type="gene ID" value="CapteG208667"/>
</dbReference>
<dbReference type="Proteomes" id="UP000014760">
    <property type="component" value="Unassembled WGS sequence"/>
</dbReference>
<dbReference type="GO" id="GO:0005525">
    <property type="term" value="F:GTP binding"/>
    <property type="evidence" value="ECO:0007669"/>
    <property type="project" value="UniProtKB-KW"/>
</dbReference>
<sequence>MGAAPSSPRADRTVDAYETKRPPESACRGFKVALIGEPCTGKTSVFLRYVKNQFNYLYKATKKADVGNVVKKVNLPNNTVASMSLWDLPGLEDMDLRDSYYRNVDAAIVVVDMTDPTSIELAAAWKLEFMNRVSKVQLMTRKNSGGVDVPSYEKRAMQPKEIPVLLLGNKYDLIEEKIQADHMEMALNVPADEEILNIEKQSDTSEAKEKVDEPAALSEEGTLSDEEDEEEGVIGVQRGPKKDEEKPECVLLLEKVEREHGFIGSVMVSCKDNDNSVYGAIQSLMRYLMWKASPKQPKPKMEISGKKERKVMIQRYFHDTGIEEINSTLNRCHSIVQRIEKYSEIHEESLHNFKQICSNLGLISTSECSLEEAVIGLRDTTQELGLDLKAKHYLLYAYFWKIYVPICTAILRDSTPIANFLIQMDKKIAEEAKPLIIKAKHRNQAEKTLDILDNNRGKILFYQSQNEDLSNQVKSAENKIRISLIW</sequence>
<dbReference type="PROSITE" id="PS51421">
    <property type="entry name" value="RAS"/>
    <property type="match status" value="1"/>
</dbReference>
<dbReference type="PANTHER" id="PTHR47977">
    <property type="entry name" value="RAS-RELATED PROTEIN RAB"/>
    <property type="match status" value="1"/>
</dbReference>
<dbReference type="SMART" id="SM00175">
    <property type="entry name" value="RAB"/>
    <property type="match status" value="1"/>
</dbReference>
<reference evidence="4 6" key="2">
    <citation type="journal article" date="2013" name="Nature">
        <title>Insights into bilaterian evolution from three spiralian genomes.</title>
        <authorList>
            <person name="Simakov O."/>
            <person name="Marletaz F."/>
            <person name="Cho S.J."/>
            <person name="Edsinger-Gonzales E."/>
            <person name="Havlak P."/>
            <person name="Hellsten U."/>
            <person name="Kuo D.H."/>
            <person name="Larsson T."/>
            <person name="Lv J."/>
            <person name="Arendt D."/>
            <person name="Savage R."/>
            <person name="Osoegawa K."/>
            <person name="de Jong P."/>
            <person name="Grimwood J."/>
            <person name="Chapman J.A."/>
            <person name="Shapiro H."/>
            <person name="Aerts A."/>
            <person name="Otillar R.P."/>
            <person name="Terry A.Y."/>
            <person name="Boore J.L."/>
            <person name="Grigoriev I.V."/>
            <person name="Lindberg D.R."/>
            <person name="Seaver E.C."/>
            <person name="Weisblat D.A."/>
            <person name="Putnam N.H."/>
            <person name="Rokhsar D.S."/>
        </authorList>
    </citation>
    <scope>NUCLEOTIDE SEQUENCE</scope>
    <source>
        <strain evidence="4 6">I ESC-2004</strain>
    </source>
</reference>
<dbReference type="EMBL" id="KB309137">
    <property type="protein sequence ID" value="ELT95393.1"/>
    <property type="molecule type" value="Genomic_DNA"/>
</dbReference>
<dbReference type="AlphaFoldDB" id="R7TNG4"/>
<evidence type="ECO:0000313" key="4">
    <source>
        <dbReference type="EMBL" id="ELT95393.1"/>
    </source>
</evidence>
<proteinExistence type="predicted"/>
<feature type="compositionally biased region" description="Basic and acidic residues" evidence="3">
    <location>
        <begin position="9"/>
        <end position="20"/>
    </location>
</feature>
<dbReference type="InterPro" id="IPR027417">
    <property type="entry name" value="P-loop_NTPase"/>
</dbReference>
<dbReference type="STRING" id="283909.R7TNG4"/>
<dbReference type="PROSITE" id="PS51419">
    <property type="entry name" value="RAB"/>
    <property type="match status" value="1"/>
</dbReference>
<evidence type="ECO:0000256" key="2">
    <source>
        <dbReference type="ARBA" id="ARBA00023134"/>
    </source>
</evidence>
<gene>
    <name evidence="4" type="ORF">CAPTEDRAFT_208667</name>
</gene>
<protein>
    <submittedName>
        <fullName evidence="4 5">Uncharacterized protein</fullName>
    </submittedName>
</protein>
<evidence type="ECO:0000313" key="5">
    <source>
        <dbReference type="EnsemblMetazoa" id="CapteP208667"/>
    </source>
</evidence>
<feature type="compositionally biased region" description="Basic and acidic residues" evidence="3">
    <location>
        <begin position="202"/>
        <end position="213"/>
    </location>
</feature>
<reference evidence="5" key="3">
    <citation type="submission" date="2015-06" db="UniProtKB">
        <authorList>
            <consortium name="EnsemblMetazoa"/>
        </authorList>
    </citation>
    <scope>IDENTIFICATION</scope>
</reference>
<keyword evidence="6" id="KW-1185">Reference proteome</keyword>
<evidence type="ECO:0000313" key="6">
    <source>
        <dbReference type="Proteomes" id="UP000014760"/>
    </source>
</evidence>
<dbReference type="HOGENOM" id="CLU_022574_0_0_1"/>
<dbReference type="OrthoDB" id="6284620at2759"/>
<feature type="region of interest" description="Disordered" evidence="3">
    <location>
        <begin position="202"/>
        <end position="241"/>
    </location>
</feature>
<dbReference type="InterPro" id="IPR050227">
    <property type="entry name" value="Rab"/>
</dbReference>
<dbReference type="Pfam" id="PF00071">
    <property type="entry name" value="Ras"/>
    <property type="match status" value="1"/>
</dbReference>
<dbReference type="SUPFAM" id="SSF52540">
    <property type="entry name" value="P-loop containing nucleoside triphosphate hydrolases"/>
    <property type="match status" value="1"/>
</dbReference>
<reference evidence="6" key="1">
    <citation type="submission" date="2012-12" db="EMBL/GenBank/DDBJ databases">
        <authorList>
            <person name="Hellsten U."/>
            <person name="Grimwood J."/>
            <person name="Chapman J.A."/>
            <person name="Shapiro H."/>
            <person name="Aerts A."/>
            <person name="Otillar R.P."/>
            <person name="Terry A.Y."/>
            <person name="Boore J.L."/>
            <person name="Simakov O."/>
            <person name="Marletaz F."/>
            <person name="Cho S.-J."/>
            <person name="Edsinger-Gonzales E."/>
            <person name="Havlak P."/>
            <person name="Kuo D.-H."/>
            <person name="Larsson T."/>
            <person name="Lv J."/>
            <person name="Arendt D."/>
            <person name="Savage R."/>
            <person name="Osoegawa K."/>
            <person name="de Jong P."/>
            <person name="Lindberg D.R."/>
            <person name="Seaver E.C."/>
            <person name="Weisblat D.A."/>
            <person name="Putnam N.H."/>
            <person name="Grigoriev I.V."/>
            <person name="Rokhsar D.S."/>
        </authorList>
    </citation>
    <scope>NUCLEOTIDE SEQUENCE</scope>
    <source>
        <strain evidence="6">I ESC-2004</strain>
    </source>
</reference>
<keyword evidence="2" id="KW-0342">GTP-binding</keyword>
<keyword evidence="1" id="KW-0547">Nucleotide-binding</keyword>
<evidence type="ECO:0000256" key="1">
    <source>
        <dbReference type="ARBA" id="ARBA00022741"/>
    </source>
</evidence>
<dbReference type="Gene3D" id="3.40.50.300">
    <property type="entry name" value="P-loop containing nucleotide triphosphate hydrolases"/>
    <property type="match status" value="1"/>
</dbReference>
<dbReference type="EMBL" id="AMQN01002400">
    <property type="status" value="NOT_ANNOTATED_CDS"/>
    <property type="molecule type" value="Genomic_DNA"/>
</dbReference>
<dbReference type="GO" id="GO:0003924">
    <property type="term" value="F:GTPase activity"/>
    <property type="evidence" value="ECO:0007669"/>
    <property type="project" value="InterPro"/>
</dbReference>